<name>A0A8H5P426_9HYPO</name>
<evidence type="ECO:0000256" key="1">
    <source>
        <dbReference type="SAM" id="MobiDB-lite"/>
    </source>
</evidence>
<organism evidence="2 3">
    <name type="scientific">Fusarium pseudoanthophilum</name>
    <dbReference type="NCBI Taxonomy" id="48495"/>
    <lineage>
        <taxon>Eukaryota</taxon>
        <taxon>Fungi</taxon>
        <taxon>Dikarya</taxon>
        <taxon>Ascomycota</taxon>
        <taxon>Pezizomycotina</taxon>
        <taxon>Sordariomycetes</taxon>
        <taxon>Hypocreomycetidae</taxon>
        <taxon>Hypocreales</taxon>
        <taxon>Nectriaceae</taxon>
        <taxon>Fusarium</taxon>
        <taxon>Fusarium fujikuroi species complex</taxon>
    </lineage>
</organism>
<comment type="caution">
    <text evidence="2">The sequence shown here is derived from an EMBL/GenBank/DDBJ whole genome shotgun (WGS) entry which is preliminary data.</text>
</comment>
<dbReference type="AlphaFoldDB" id="A0A8H5P426"/>
<reference evidence="2 3" key="1">
    <citation type="submission" date="2020-05" db="EMBL/GenBank/DDBJ databases">
        <title>Identification and distribution of gene clusters putatively required for synthesis of sphingolipid metabolism inhibitors in phylogenetically diverse species of the filamentous fungus Fusarium.</title>
        <authorList>
            <person name="Kim H.-S."/>
            <person name="Busman M."/>
            <person name="Brown D.W."/>
            <person name="Divon H."/>
            <person name="Uhlig S."/>
            <person name="Proctor R.H."/>
        </authorList>
    </citation>
    <scope>NUCLEOTIDE SEQUENCE [LARGE SCALE GENOMIC DNA]</scope>
    <source>
        <strain evidence="2 3">NRRL 25211</strain>
    </source>
</reference>
<proteinExistence type="predicted"/>
<feature type="region of interest" description="Disordered" evidence="1">
    <location>
        <begin position="1"/>
        <end position="24"/>
    </location>
</feature>
<evidence type="ECO:0000313" key="2">
    <source>
        <dbReference type="EMBL" id="KAF5585640.1"/>
    </source>
</evidence>
<accession>A0A8H5P426</accession>
<dbReference type="Proteomes" id="UP000544095">
    <property type="component" value="Unassembled WGS sequence"/>
</dbReference>
<dbReference type="EMBL" id="JAAOAR010000365">
    <property type="protein sequence ID" value="KAF5585640.1"/>
    <property type="molecule type" value="Genomic_DNA"/>
</dbReference>
<feature type="compositionally biased region" description="Low complexity" evidence="1">
    <location>
        <begin position="1"/>
        <end position="17"/>
    </location>
</feature>
<keyword evidence="3" id="KW-1185">Reference proteome</keyword>
<evidence type="ECO:0000313" key="3">
    <source>
        <dbReference type="Proteomes" id="UP000544095"/>
    </source>
</evidence>
<sequence>METQAVTSTAKSSSTTSHGISQTPSASSISTYVYVNPASETLPASGSTIKAPYPTGYTIRTVYQTTTEGITCSKTIFAETVTTATYLTVGPSHSALVTTCVPVTLLYSPCYCDHDVYPSVALTTIVFTCSACGTKGENTVTLTVPEAA</sequence>
<feature type="non-terminal residue" evidence="2">
    <location>
        <position position="148"/>
    </location>
</feature>
<gene>
    <name evidence="2" type="ORF">FPANT_7436</name>
</gene>
<protein>
    <submittedName>
        <fullName evidence="2">MUC1-extracellular alpha-1 4-glucan glucosidase</fullName>
    </submittedName>
</protein>